<reference evidence="2" key="1">
    <citation type="journal article" date="2008" name="Nat. Genet.">
        <title>The Pristionchus pacificus genome provides a unique perspective on nematode lifestyle and parasitism.</title>
        <authorList>
            <person name="Dieterich C."/>
            <person name="Clifton S.W."/>
            <person name="Schuster L.N."/>
            <person name="Chinwalla A."/>
            <person name="Delehaunty K."/>
            <person name="Dinkelacker I."/>
            <person name="Fulton L."/>
            <person name="Fulton R."/>
            <person name="Godfrey J."/>
            <person name="Minx P."/>
            <person name="Mitreva M."/>
            <person name="Roeseler W."/>
            <person name="Tian H."/>
            <person name="Witte H."/>
            <person name="Yang S.P."/>
            <person name="Wilson R.K."/>
            <person name="Sommer R.J."/>
        </authorList>
    </citation>
    <scope>NUCLEOTIDE SEQUENCE [LARGE SCALE GENOMIC DNA]</scope>
    <source>
        <strain evidence="2">PS312</strain>
    </source>
</reference>
<protein>
    <submittedName>
        <fullName evidence="1">Uncharacterized protein</fullName>
    </submittedName>
</protein>
<sequence length="74" mass="8661">MQILDKCFKAELTATRKEMIDKHTEIFVVYVGELSKKDATVLKYIHKDGKHLIHSEKFEDLRSKVANQLQKKIC</sequence>
<dbReference type="AlphaFoldDB" id="A0A2A6BWF5"/>
<keyword evidence="2" id="KW-1185">Reference proteome</keyword>
<evidence type="ECO:0000313" key="2">
    <source>
        <dbReference type="Proteomes" id="UP000005239"/>
    </source>
</evidence>
<gene>
    <name evidence="1" type="primary">WBGene00272750</name>
</gene>
<organism evidence="1 2">
    <name type="scientific">Pristionchus pacificus</name>
    <name type="common">Parasitic nematode worm</name>
    <dbReference type="NCBI Taxonomy" id="54126"/>
    <lineage>
        <taxon>Eukaryota</taxon>
        <taxon>Metazoa</taxon>
        <taxon>Ecdysozoa</taxon>
        <taxon>Nematoda</taxon>
        <taxon>Chromadorea</taxon>
        <taxon>Rhabditida</taxon>
        <taxon>Rhabditina</taxon>
        <taxon>Diplogasteromorpha</taxon>
        <taxon>Diplogasteroidea</taxon>
        <taxon>Neodiplogasteridae</taxon>
        <taxon>Pristionchus</taxon>
    </lineage>
</organism>
<dbReference type="Proteomes" id="UP000005239">
    <property type="component" value="Unassembled WGS sequence"/>
</dbReference>
<reference evidence="1" key="2">
    <citation type="submission" date="2022-06" db="UniProtKB">
        <authorList>
            <consortium name="EnsemblMetazoa"/>
        </authorList>
    </citation>
    <scope>IDENTIFICATION</scope>
    <source>
        <strain evidence="1">PS312</strain>
    </source>
</reference>
<accession>A0A2A6BWF5</accession>
<proteinExistence type="predicted"/>
<evidence type="ECO:0000313" key="1">
    <source>
        <dbReference type="EnsemblMetazoa" id="PPA34381.1"/>
    </source>
</evidence>
<dbReference type="EnsemblMetazoa" id="PPA34381.1">
    <property type="protein sequence ID" value="PPA34381.1"/>
    <property type="gene ID" value="WBGene00272750"/>
</dbReference>
<name>A0A2A6BWF5_PRIPA</name>
<accession>A0A8R1YKT6</accession>